<keyword evidence="1" id="KW-0175">Coiled coil</keyword>
<dbReference type="Proteomes" id="UP001179600">
    <property type="component" value="Chromosome"/>
</dbReference>
<accession>A0AAE9XE88</accession>
<evidence type="ECO:0000256" key="1">
    <source>
        <dbReference type="SAM" id="Coils"/>
    </source>
</evidence>
<keyword evidence="2" id="KW-0132">Cell division</keyword>
<dbReference type="InterPro" id="IPR036192">
    <property type="entry name" value="Cell_div_ZapA-like_sf"/>
</dbReference>
<keyword evidence="2" id="KW-0131">Cell cycle</keyword>
<dbReference type="RefSeq" id="WP_170167711.1">
    <property type="nucleotide sequence ID" value="NZ_CP116507.1"/>
</dbReference>
<reference evidence="2" key="1">
    <citation type="submission" date="2023-01" db="EMBL/GenBank/DDBJ databases">
        <title>Oxazolidinone resistance genes in florfenicol resistant enterococci from beef cattle and veal calves at slaughter.</title>
        <authorList>
            <person name="Biggel M."/>
        </authorList>
    </citation>
    <scope>NUCLEOTIDE SEQUENCE</scope>
    <source>
        <strain evidence="2">K204-1</strain>
    </source>
</reference>
<evidence type="ECO:0000313" key="3">
    <source>
        <dbReference type="Proteomes" id="UP001179600"/>
    </source>
</evidence>
<organism evidence="2 3">
    <name type="scientific">Vagococcus lutrae</name>
    <dbReference type="NCBI Taxonomy" id="81947"/>
    <lineage>
        <taxon>Bacteria</taxon>
        <taxon>Bacillati</taxon>
        <taxon>Bacillota</taxon>
        <taxon>Bacilli</taxon>
        <taxon>Lactobacillales</taxon>
        <taxon>Enterococcaceae</taxon>
        <taxon>Vagococcus</taxon>
    </lineage>
</organism>
<dbReference type="GO" id="GO:0051301">
    <property type="term" value="P:cell division"/>
    <property type="evidence" value="ECO:0007669"/>
    <property type="project" value="UniProtKB-KW"/>
</dbReference>
<dbReference type="AlphaFoldDB" id="A0AAE9XE88"/>
<dbReference type="Gene3D" id="6.10.250.790">
    <property type="match status" value="1"/>
</dbReference>
<gene>
    <name evidence="2" type="primary">zapA</name>
    <name evidence="2" type="ORF">PML95_09075</name>
</gene>
<dbReference type="InterPro" id="IPR053712">
    <property type="entry name" value="Bac_CellDiv_Activator"/>
</dbReference>
<sequence>MSQSKKRYKAVIGDKNYTIIGNESKAHMDAVVSLANHQLEMIGKKSPDISLEQKSVLLAINALSDQLTLQHTINELKDQMAILQAELSECEVLEKEVAKVKELEKRLHRYESIEAEAKRAIINSTKSRQELSPAEVQKIMNKQSLAKIEQDKKRKG</sequence>
<protein>
    <submittedName>
        <fullName evidence="2">Cell division protein ZapA</fullName>
    </submittedName>
</protein>
<dbReference type="InterPro" id="IPR007838">
    <property type="entry name" value="Cell_div_ZapA-like"/>
</dbReference>
<evidence type="ECO:0000313" key="2">
    <source>
        <dbReference type="EMBL" id="WCG22528.1"/>
    </source>
</evidence>
<dbReference type="SUPFAM" id="SSF102829">
    <property type="entry name" value="Cell division protein ZapA-like"/>
    <property type="match status" value="1"/>
</dbReference>
<feature type="coiled-coil region" evidence="1">
    <location>
        <begin position="66"/>
        <end position="120"/>
    </location>
</feature>
<name>A0AAE9XE88_9ENTE</name>
<proteinExistence type="predicted"/>
<dbReference type="Pfam" id="PF05164">
    <property type="entry name" value="ZapA"/>
    <property type="match status" value="1"/>
</dbReference>
<dbReference type="EMBL" id="CP116507">
    <property type="protein sequence ID" value="WCG22528.1"/>
    <property type="molecule type" value="Genomic_DNA"/>
</dbReference>